<comment type="caution">
    <text evidence="1">The sequence shown here is derived from an EMBL/GenBank/DDBJ whole genome shotgun (WGS) entry which is preliminary data.</text>
</comment>
<name>A0A4R3XXC2_9PROT</name>
<sequence>MNSYVCAICDHHTQNPGPNELGSCRGNTIRFRDQMFHLWKCPKCHSIHNVDPVDFADIYHDYPLNKRKLDIYARGTLKNLLKRLKNAGLSGKSASILDYGCGNGVFLQFLKENGYHNIVGYDPFVEEYKQLPNKLLFDCVVANDVIEHVPDPRATIKECASLVKPGGLLYLGTADSEPVNMNDLEPHIMRLHQPFHRIIITQESLRQLAKETGMELINAYRRSYMDTLMPFSNYRFLDEFNRELGHTLDSALDPKSASIVPRKPMLLFYGLFGYFFPSAYEPAVILRKPAI</sequence>
<dbReference type="PANTHER" id="PTHR43861">
    <property type="entry name" value="TRANS-ACONITATE 2-METHYLTRANSFERASE-RELATED"/>
    <property type="match status" value="1"/>
</dbReference>
<dbReference type="AlphaFoldDB" id="A0A4R3XXC2"/>
<evidence type="ECO:0000313" key="2">
    <source>
        <dbReference type="Proteomes" id="UP000295367"/>
    </source>
</evidence>
<dbReference type="Proteomes" id="UP000295367">
    <property type="component" value="Unassembled WGS sequence"/>
</dbReference>
<dbReference type="OrthoDB" id="9790457at2"/>
<gene>
    <name evidence="1" type="ORF">EDC63_12128</name>
</gene>
<dbReference type="InterPro" id="IPR029063">
    <property type="entry name" value="SAM-dependent_MTases_sf"/>
</dbReference>
<dbReference type="Pfam" id="PF13489">
    <property type="entry name" value="Methyltransf_23"/>
    <property type="match status" value="1"/>
</dbReference>
<keyword evidence="2" id="KW-1185">Reference proteome</keyword>
<dbReference type="GO" id="GO:0032259">
    <property type="term" value="P:methylation"/>
    <property type="evidence" value="ECO:0007669"/>
    <property type="project" value="UniProtKB-KW"/>
</dbReference>
<accession>A0A4R3XXC2</accession>
<organism evidence="1 2">
    <name type="scientific">Sulfurirhabdus autotrophica</name>
    <dbReference type="NCBI Taxonomy" id="1706046"/>
    <lineage>
        <taxon>Bacteria</taxon>
        <taxon>Pseudomonadati</taxon>
        <taxon>Pseudomonadota</taxon>
        <taxon>Betaproteobacteria</taxon>
        <taxon>Nitrosomonadales</taxon>
        <taxon>Sulfuricellaceae</taxon>
        <taxon>Sulfurirhabdus</taxon>
    </lineage>
</organism>
<reference evidence="1 2" key="1">
    <citation type="submission" date="2019-03" db="EMBL/GenBank/DDBJ databases">
        <title>Genomic Encyclopedia of Type Strains, Phase IV (KMG-IV): sequencing the most valuable type-strain genomes for metagenomic binning, comparative biology and taxonomic classification.</title>
        <authorList>
            <person name="Goeker M."/>
        </authorList>
    </citation>
    <scope>NUCLEOTIDE SEQUENCE [LARGE SCALE GENOMIC DNA]</scope>
    <source>
        <strain evidence="1 2">DSM 100309</strain>
    </source>
</reference>
<keyword evidence="1" id="KW-0489">Methyltransferase</keyword>
<dbReference type="GO" id="GO:0008168">
    <property type="term" value="F:methyltransferase activity"/>
    <property type="evidence" value="ECO:0007669"/>
    <property type="project" value="UniProtKB-KW"/>
</dbReference>
<keyword evidence="1" id="KW-0808">Transferase</keyword>
<dbReference type="RefSeq" id="WP_124944777.1">
    <property type="nucleotide sequence ID" value="NZ_BHVT01000002.1"/>
</dbReference>
<dbReference type="SUPFAM" id="SSF53335">
    <property type="entry name" value="S-adenosyl-L-methionine-dependent methyltransferases"/>
    <property type="match status" value="1"/>
</dbReference>
<dbReference type="CDD" id="cd02440">
    <property type="entry name" value="AdoMet_MTases"/>
    <property type="match status" value="1"/>
</dbReference>
<evidence type="ECO:0000313" key="1">
    <source>
        <dbReference type="EMBL" id="TCV82394.1"/>
    </source>
</evidence>
<protein>
    <submittedName>
        <fullName evidence="1">2-polyprenyl-3-methyl-5-hydroxy-6-metoxy-1, 4-benzoquinol methylase</fullName>
    </submittedName>
</protein>
<proteinExistence type="predicted"/>
<dbReference type="Gene3D" id="3.40.50.150">
    <property type="entry name" value="Vaccinia Virus protein VP39"/>
    <property type="match status" value="1"/>
</dbReference>
<dbReference type="EMBL" id="SMCO01000021">
    <property type="protein sequence ID" value="TCV82394.1"/>
    <property type="molecule type" value="Genomic_DNA"/>
</dbReference>